<keyword evidence="1" id="KW-0472">Membrane</keyword>
<reference evidence="2" key="1">
    <citation type="submission" date="2020-08" db="EMBL/GenBank/DDBJ databases">
        <title>Genome public.</title>
        <authorList>
            <person name="Liu C."/>
            <person name="Sun Q."/>
        </authorList>
    </citation>
    <scope>NUCLEOTIDE SEQUENCE</scope>
    <source>
        <strain evidence="2">BX5</strain>
    </source>
</reference>
<evidence type="ECO:0000313" key="2">
    <source>
        <dbReference type="EMBL" id="MBC5716341.1"/>
    </source>
</evidence>
<evidence type="ECO:0000313" key="3">
    <source>
        <dbReference type="Proteomes" id="UP000602260"/>
    </source>
</evidence>
<dbReference type="Proteomes" id="UP000602260">
    <property type="component" value="Unassembled WGS sequence"/>
</dbReference>
<dbReference type="RefSeq" id="WP_147562688.1">
    <property type="nucleotide sequence ID" value="NZ_JACOPN010000002.1"/>
</dbReference>
<proteinExistence type="predicted"/>
<name>A0A8J6M533_9FIRM</name>
<gene>
    <name evidence="2" type="ORF">H8S55_03215</name>
</gene>
<sequence length="56" mass="6102">MLTWFSANLTNIAVVGIVLVLLALAVRKIVSDRLHHRSDCSTGVCSGDCAHCHMEH</sequence>
<dbReference type="EMBL" id="JACOPN010000002">
    <property type="protein sequence ID" value="MBC5716341.1"/>
    <property type="molecule type" value="Genomic_DNA"/>
</dbReference>
<evidence type="ECO:0000256" key="1">
    <source>
        <dbReference type="SAM" id="Phobius"/>
    </source>
</evidence>
<feature type="transmembrane region" description="Helical" evidence="1">
    <location>
        <begin position="6"/>
        <end position="26"/>
    </location>
</feature>
<keyword evidence="3" id="KW-1185">Reference proteome</keyword>
<keyword evidence="1" id="KW-1133">Transmembrane helix</keyword>
<keyword evidence="1" id="KW-0812">Transmembrane</keyword>
<dbReference type="AlphaFoldDB" id="A0A8J6M533"/>
<accession>A0A8J6M533</accession>
<protein>
    <submittedName>
        <fullName evidence="2">FeoB-associated Cys-rich membrane protein</fullName>
    </submittedName>
</protein>
<organism evidence="2 3">
    <name type="scientific">Flintibacter faecis</name>
    <dbReference type="NCBI Taxonomy" id="2763047"/>
    <lineage>
        <taxon>Bacteria</taxon>
        <taxon>Bacillati</taxon>
        <taxon>Bacillota</taxon>
        <taxon>Clostridia</taxon>
        <taxon>Eubacteriales</taxon>
        <taxon>Flintibacter</taxon>
    </lineage>
</organism>
<comment type="caution">
    <text evidence="2">The sequence shown here is derived from an EMBL/GenBank/DDBJ whole genome shotgun (WGS) entry which is preliminary data.</text>
</comment>